<keyword evidence="1" id="KW-0472">Membrane</keyword>
<protein>
    <recommendedName>
        <fullName evidence="4">ABC-2 type transport system permease protein</fullName>
    </recommendedName>
</protein>
<keyword evidence="3" id="KW-1185">Reference proteome</keyword>
<sequence>MRTRRTAPPAGRAAAHATAMSVRLWVRDSTRSMGISPRTLTLGAGAALLAATAGSVAIATALPRLGPESVPSPVLAQLRHTMAGLVWAVAGAATVLFQLVTPRRSHLADLLQLLPVPRVVTAVTGAVPPLVLALVLTATVTGPAVVLLADASGSPVVFVVLAALLLVTGLLPLLALVFAVVVLALQGMRVPQHHALTGAAVTGLAVALSPSLLELSRLDAGWLPHRALAGAAAGSVLGWVLLVVWCVGALAVFLAGAARLPEEPAARPSRFLTGFGVPGGQSAARAWFELVVLVRAPQYAAAVLFTSVAVVAFLGLWWVTRYEYLSLLVSVVFVPYFLACVQSYGHTRPTHWITTHLLARPLAWVVPKAAVTLALATLLTLPGVAAAAGTGLLPWEGAPAVVAQALPAWAAAMVAGVVVPYNAEQPLSVGLSIATASALYAATVWLGRQADVGGALTALAGGALLFGCYVAVARAVRTAPQHV</sequence>
<dbReference type="Proteomes" id="UP000317422">
    <property type="component" value="Unassembled WGS sequence"/>
</dbReference>
<name>A0A543NM34_9ACTN</name>
<evidence type="ECO:0000313" key="3">
    <source>
        <dbReference type="Proteomes" id="UP000317422"/>
    </source>
</evidence>
<feature type="transmembrane region" description="Helical" evidence="1">
    <location>
        <begin position="156"/>
        <end position="183"/>
    </location>
</feature>
<feature type="transmembrane region" description="Helical" evidence="1">
    <location>
        <begin position="324"/>
        <end position="341"/>
    </location>
</feature>
<accession>A0A543NM34</accession>
<feature type="transmembrane region" description="Helical" evidence="1">
    <location>
        <begin position="40"/>
        <end position="62"/>
    </location>
</feature>
<feature type="transmembrane region" description="Helical" evidence="1">
    <location>
        <begin position="299"/>
        <end position="318"/>
    </location>
</feature>
<reference evidence="2 3" key="1">
    <citation type="submission" date="2019-06" db="EMBL/GenBank/DDBJ databases">
        <title>Sequencing the genomes of 1000 actinobacteria strains.</title>
        <authorList>
            <person name="Klenk H.-P."/>
        </authorList>
    </citation>
    <scope>NUCLEOTIDE SEQUENCE [LARGE SCALE GENOMIC DNA]</scope>
    <source>
        <strain evidence="2 3">DSM 45015</strain>
    </source>
</reference>
<evidence type="ECO:0000256" key="1">
    <source>
        <dbReference type="SAM" id="Phobius"/>
    </source>
</evidence>
<dbReference type="OrthoDB" id="5143016at2"/>
<keyword evidence="1" id="KW-1133">Transmembrane helix</keyword>
<gene>
    <name evidence="2" type="ORF">FHX37_2866</name>
</gene>
<feature type="transmembrane region" description="Helical" evidence="1">
    <location>
        <begin position="401"/>
        <end position="420"/>
    </location>
</feature>
<feature type="transmembrane region" description="Helical" evidence="1">
    <location>
        <begin position="427"/>
        <end position="446"/>
    </location>
</feature>
<evidence type="ECO:0008006" key="4">
    <source>
        <dbReference type="Google" id="ProtNLM"/>
    </source>
</evidence>
<proteinExistence type="predicted"/>
<dbReference type="AlphaFoldDB" id="A0A543NM34"/>
<dbReference type="EMBL" id="VFQC01000001">
    <property type="protein sequence ID" value="TQN32879.1"/>
    <property type="molecule type" value="Genomic_DNA"/>
</dbReference>
<feature type="transmembrane region" description="Helical" evidence="1">
    <location>
        <begin position="82"/>
        <end position="101"/>
    </location>
</feature>
<feature type="transmembrane region" description="Helical" evidence="1">
    <location>
        <begin position="113"/>
        <end position="136"/>
    </location>
</feature>
<feature type="transmembrane region" description="Helical" evidence="1">
    <location>
        <begin position="236"/>
        <end position="260"/>
    </location>
</feature>
<keyword evidence="1" id="KW-0812">Transmembrane</keyword>
<feature type="transmembrane region" description="Helical" evidence="1">
    <location>
        <begin position="452"/>
        <end position="472"/>
    </location>
</feature>
<comment type="caution">
    <text evidence="2">The sequence shown here is derived from an EMBL/GenBank/DDBJ whole genome shotgun (WGS) entry which is preliminary data.</text>
</comment>
<organism evidence="2 3">
    <name type="scientific">Haloactinospora alba</name>
    <dbReference type="NCBI Taxonomy" id="405555"/>
    <lineage>
        <taxon>Bacteria</taxon>
        <taxon>Bacillati</taxon>
        <taxon>Actinomycetota</taxon>
        <taxon>Actinomycetes</taxon>
        <taxon>Streptosporangiales</taxon>
        <taxon>Nocardiopsidaceae</taxon>
        <taxon>Haloactinospora</taxon>
    </lineage>
</organism>
<evidence type="ECO:0000313" key="2">
    <source>
        <dbReference type="EMBL" id="TQN32879.1"/>
    </source>
</evidence>
<dbReference type="RefSeq" id="WP_141924324.1">
    <property type="nucleotide sequence ID" value="NZ_VFQC01000001.1"/>
</dbReference>